<evidence type="ECO:0000313" key="3">
    <source>
        <dbReference type="EMBL" id="MDA0160906.1"/>
    </source>
</evidence>
<evidence type="ECO:0000313" key="4">
    <source>
        <dbReference type="Proteomes" id="UP001149140"/>
    </source>
</evidence>
<feature type="compositionally biased region" description="Low complexity" evidence="1">
    <location>
        <begin position="321"/>
        <end position="346"/>
    </location>
</feature>
<proteinExistence type="predicted"/>
<organism evidence="3 4">
    <name type="scientific">Solirubrobacter ginsenosidimutans</name>
    <dbReference type="NCBI Taxonomy" id="490573"/>
    <lineage>
        <taxon>Bacteria</taxon>
        <taxon>Bacillati</taxon>
        <taxon>Actinomycetota</taxon>
        <taxon>Thermoleophilia</taxon>
        <taxon>Solirubrobacterales</taxon>
        <taxon>Solirubrobacteraceae</taxon>
        <taxon>Solirubrobacter</taxon>
    </lineage>
</organism>
<sequence length="353" mass="37840">MTPDLLDDLKRADPVGDELTVPAALTARVLASPGPRRPRRVARRLIPAAVLVVGLAAAVLLLGRGESPSLAARAYAATGGKGIAHWRIDIAGYANGKLGSRQRTEGWALGSVTHTLHSDVHHGKVRVTTDARETAKRTSVWSTSTYRVETRKRVKEPKNNPIPNGDPLVAFRRAYRAGNLRDLGGGRFEVRLRNFPRGAVVYDIDPATGRPLRLTLTTDQPAMPAMHRPAIRSRTVLTFSIYERLPVTKANRRLLALLPHPGPGTKPASEVFAALRTGTAPPAATLKRLRIVPAHDSASTRPGSGRSPTTCGCCPARATCASPPRSPMAAERPASRSAPPSAPASRWARRTGC</sequence>
<dbReference type="AlphaFoldDB" id="A0A9X3S278"/>
<dbReference type="Proteomes" id="UP001149140">
    <property type="component" value="Unassembled WGS sequence"/>
</dbReference>
<gene>
    <name evidence="3" type="ORF">OM076_11570</name>
</gene>
<accession>A0A9X3S278</accession>
<dbReference type="RefSeq" id="WP_270040027.1">
    <property type="nucleotide sequence ID" value="NZ_JAPDOD010000008.1"/>
</dbReference>
<keyword evidence="2" id="KW-1133">Transmembrane helix</keyword>
<comment type="caution">
    <text evidence="3">The sequence shown here is derived from an EMBL/GenBank/DDBJ whole genome shotgun (WGS) entry which is preliminary data.</text>
</comment>
<keyword evidence="2" id="KW-0472">Membrane</keyword>
<keyword evidence="4" id="KW-1185">Reference proteome</keyword>
<name>A0A9X3S278_9ACTN</name>
<evidence type="ECO:0000256" key="2">
    <source>
        <dbReference type="SAM" id="Phobius"/>
    </source>
</evidence>
<dbReference type="EMBL" id="JAPDOD010000008">
    <property type="protein sequence ID" value="MDA0160906.1"/>
    <property type="molecule type" value="Genomic_DNA"/>
</dbReference>
<feature type="transmembrane region" description="Helical" evidence="2">
    <location>
        <begin position="45"/>
        <end position="63"/>
    </location>
</feature>
<evidence type="ECO:0000256" key="1">
    <source>
        <dbReference type="SAM" id="MobiDB-lite"/>
    </source>
</evidence>
<feature type="region of interest" description="Disordered" evidence="1">
    <location>
        <begin position="319"/>
        <end position="353"/>
    </location>
</feature>
<protein>
    <recommendedName>
        <fullName evidence="5">DUF3108 domain-containing protein</fullName>
    </recommendedName>
</protein>
<keyword evidence="2" id="KW-0812">Transmembrane</keyword>
<reference evidence="3" key="1">
    <citation type="submission" date="2022-10" db="EMBL/GenBank/DDBJ databases">
        <title>The WGS of Solirubrobacter ginsenosidimutans DSM 21036.</title>
        <authorList>
            <person name="Jiang Z."/>
        </authorList>
    </citation>
    <scope>NUCLEOTIDE SEQUENCE</scope>
    <source>
        <strain evidence="3">DSM 21036</strain>
    </source>
</reference>
<evidence type="ECO:0008006" key="5">
    <source>
        <dbReference type="Google" id="ProtNLM"/>
    </source>
</evidence>